<evidence type="ECO:0000313" key="1">
    <source>
        <dbReference type="EMBL" id="AVF24794.1"/>
    </source>
</evidence>
<organism evidence="1 2">
    <name type="scientific">Paenibacillus larvae subsp. larvae</name>
    <dbReference type="NCBI Taxonomy" id="147375"/>
    <lineage>
        <taxon>Bacteria</taxon>
        <taxon>Bacillati</taxon>
        <taxon>Bacillota</taxon>
        <taxon>Bacilli</taxon>
        <taxon>Bacillales</taxon>
        <taxon>Paenibacillaceae</taxon>
        <taxon>Paenibacillus</taxon>
    </lineage>
</organism>
<dbReference type="Proteomes" id="UP000239833">
    <property type="component" value="Chromosome"/>
</dbReference>
<sequence precursor="true">MKKSKKLILSVVLATAILGSGITLSTLQVSSEGSAVAAIHGSGQAPTMSVAIIHGSGQ</sequence>
<accession>A0A2L1U9D9</accession>
<dbReference type="AlphaFoldDB" id="A0A2L1U9D9"/>
<dbReference type="EMBL" id="CP019655">
    <property type="protein sequence ID" value="AVF24794.1"/>
    <property type="molecule type" value="Genomic_DNA"/>
</dbReference>
<protein>
    <submittedName>
        <fullName evidence="1">Uncharacterized protein</fullName>
    </submittedName>
</protein>
<evidence type="ECO:0000313" key="2">
    <source>
        <dbReference type="Proteomes" id="UP000239833"/>
    </source>
</evidence>
<name>A0A2L1U9D9_9BACL</name>
<proteinExistence type="predicted"/>
<reference evidence="2" key="1">
    <citation type="submission" date="2017-02" db="EMBL/GenBank/DDBJ databases">
        <title>Delineation of Paenibacillus larvae strains originating from foulbrood outbreaks.</title>
        <authorList>
            <person name="Beims H."/>
            <person name="Bunk B."/>
            <person name="Sproeer C."/>
            <person name="Mohr K.I."/>
            <person name="Pradella S."/>
            <person name="Guenther G."/>
            <person name="Rohde M."/>
            <person name="von der Ohe W."/>
            <person name="Steinert M."/>
        </authorList>
    </citation>
    <scope>NUCLEOTIDE SEQUENCE [LARGE SCALE GENOMIC DNA]</scope>
    <source>
        <strain evidence="2">Eric_III</strain>
    </source>
</reference>
<gene>
    <name evidence="1" type="ORF">ERICIII_00570</name>
</gene>